<dbReference type="Proteomes" id="UP000030649">
    <property type="component" value="Unassembled WGS sequence"/>
</dbReference>
<dbReference type="EMBL" id="KE356560">
    <property type="protein sequence ID" value="ERG90934.1"/>
    <property type="molecule type" value="Genomic_DNA"/>
</dbReference>
<sequence length="39" mass="4571">MLRVVFMLTNYLDRTQVFEKHGNHVSMRVFLAVTFTAVV</sequence>
<reference evidence="1 2" key="1">
    <citation type="journal article" date="2013" name="PLoS ONE">
        <title>Assembly-driven community genomics of a hypersaline microbial ecosystem.</title>
        <authorList>
            <person name="Podell S."/>
            <person name="Ugalde J.A."/>
            <person name="Narasingarao P."/>
            <person name="Banfield J.F."/>
            <person name="Heidelberg K.B."/>
            <person name="Allen E.E."/>
        </authorList>
    </citation>
    <scope>NUCLEOTIDE SEQUENCE [LARGE SCALE GENOMIC DNA]</scope>
    <source>
        <strain evidence="2">J07HQW1</strain>
    </source>
</reference>
<evidence type="ECO:0000313" key="1">
    <source>
        <dbReference type="EMBL" id="ERG90934.1"/>
    </source>
</evidence>
<proteinExistence type="predicted"/>
<name>U1MMH1_9EURY</name>
<gene>
    <name evidence="1" type="ORF">J07HQW1_00965</name>
</gene>
<organism evidence="1 2">
    <name type="scientific">Haloquadratum walsbyi J07HQW1</name>
    <dbReference type="NCBI Taxonomy" id="1238424"/>
    <lineage>
        <taxon>Archaea</taxon>
        <taxon>Methanobacteriati</taxon>
        <taxon>Methanobacteriota</taxon>
        <taxon>Stenosarchaea group</taxon>
        <taxon>Halobacteria</taxon>
        <taxon>Halobacteriales</taxon>
        <taxon>Haloferacaceae</taxon>
        <taxon>Haloquadratum</taxon>
    </lineage>
</organism>
<dbReference type="AlphaFoldDB" id="U1MMH1"/>
<accession>U1MMH1</accession>
<protein>
    <submittedName>
        <fullName evidence="1">Uncharacterized protein</fullName>
    </submittedName>
</protein>
<evidence type="ECO:0000313" key="2">
    <source>
        <dbReference type="Proteomes" id="UP000030649"/>
    </source>
</evidence>
<dbReference type="HOGENOM" id="CLU_3302666_0_0_2"/>